<dbReference type="SUPFAM" id="SSF53474">
    <property type="entry name" value="alpha/beta-Hydrolases"/>
    <property type="match status" value="1"/>
</dbReference>
<evidence type="ECO:0000259" key="3">
    <source>
        <dbReference type="Pfam" id="PF18962"/>
    </source>
</evidence>
<evidence type="ECO:0000259" key="2">
    <source>
        <dbReference type="Pfam" id="PF05057"/>
    </source>
</evidence>
<gene>
    <name evidence="5" type="ORF">LNP81_11340</name>
</gene>
<dbReference type="InterPro" id="IPR026444">
    <property type="entry name" value="Secre_tail"/>
</dbReference>
<proteinExistence type="predicted"/>
<feature type="domain" description="PKD-like" evidence="4">
    <location>
        <begin position="713"/>
        <end position="783"/>
    </location>
</feature>
<evidence type="ECO:0000256" key="1">
    <source>
        <dbReference type="ARBA" id="ARBA00022729"/>
    </source>
</evidence>
<organism evidence="5 6">
    <name type="scientific">Flavobacterium piscisymbiosum</name>
    <dbReference type="NCBI Taxonomy" id="2893753"/>
    <lineage>
        <taxon>Bacteria</taxon>
        <taxon>Pseudomonadati</taxon>
        <taxon>Bacteroidota</taxon>
        <taxon>Flavobacteriia</taxon>
        <taxon>Flavobacteriales</taxon>
        <taxon>Flavobacteriaceae</taxon>
        <taxon>Flavobacterium</taxon>
    </lineage>
</organism>
<dbReference type="InterPro" id="IPR007751">
    <property type="entry name" value="DUF676_lipase-like"/>
</dbReference>
<dbReference type="Proteomes" id="UP001430679">
    <property type="component" value="Unassembled WGS sequence"/>
</dbReference>
<comment type="caution">
    <text evidence="5">The sequence shown here is derived from an EMBL/GenBank/DDBJ whole genome shotgun (WGS) entry which is preliminary data.</text>
</comment>
<dbReference type="Pfam" id="PF19408">
    <property type="entry name" value="PKD_6"/>
    <property type="match status" value="1"/>
</dbReference>
<accession>A0ABS8MDL9</accession>
<dbReference type="InterPro" id="IPR029058">
    <property type="entry name" value="AB_hydrolase_fold"/>
</dbReference>
<reference evidence="5" key="1">
    <citation type="submission" date="2021-11" db="EMBL/GenBank/DDBJ databases">
        <title>Description of novel Flavobacterium species.</title>
        <authorList>
            <person name="Saticioglu I.B."/>
            <person name="Ay H."/>
            <person name="Altun S."/>
            <person name="Duman M."/>
        </authorList>
    </citation>
    <scope>NUCLEOTIDE SEQUENCE</scope>
    <source>
        <strain evidence="5">F-30</strain>
    </source>
</reference>
<evidence type="ECO:0000313" key="6">
    <source>
        <dbReference type="Proteomes" id="UP001430679"/>
    </source>
</evidence>
<dbReference type="Pfam" id="PF18962">
    <property type="entry name" value="Por_Secre_tail"/>
    <property type="match status" value="1"/>
</dbReference>
<keyword evidence="1" id="KW-0732">Signal</keyword>
<protein>
    <submittedName>
        <fullName evidence="5">T9SS type A sorting domain-containing protein</fullName>
    </submittedName>
</protein>
<dbReference type="NCBIfam" id="TIGR04183">
    <property type="entry name" value="Por_Secre_tail"/>
    <property type="match status" value="1"/>
</dbReference>
<dbReference type="Gene3D" id="3.40.50.1820">
    <property type="entry name" value="alpha/beta hydrolase"/>
    <property type="match status" value="1"/>
</dbReference>
<evidence type="ECO:0000313" key="5">
    <source>
        <dbReference type="EMBL" id="MCC9063581.1"/>
    </source>
</evidence>
<sequence length="1095" mass="120562">MSRVTQSSSGFISLQEYSTRWYSQREPGVMILSGLFFNYSKFDENAYPSKLNYVNNQFSDKFTGGVWQNPYIQKQVFAVSPAVNNQNELHLKVKLPSNLFLSNNSAGIQNIQIDFSDNQGYQNVNYDQLINVNYSVEGYYTWRYKLTLTNGQILNGHSKVKIGNPIVGECINCEGPIHGPYLKTASTQTYYTAADDKIAITATTPYKNQLGKAVLHINYASADHQIRKPLIVAEGFDLGVIVSPEQEEGLNTRQQFINKYTFSGSNLPLALSSYDIIYVNWKNGVDFIQRNAYVLEEVIKYVNTRKAAAGSTTPNVIIGQSMGGLIARYALRDIELNRNFNHDTQMYISHDAPHLGANTPLSVQYAMRHIRNIYVSSPIAMITGESDIPVISNLANGIIDLINSNNGNNTDLNEIDYVTPLTVFSASDAPAARQMMVNWMNRKYEIKNGIHDLWQQELTEMGYPQGYPGKPIRNIAIANGSECGVLQPDNGNIMSYIKTAGSNTALSNYIGILDGVYGTFLSRPDIVSVGLLPGNSKWEINFQSKYMTVLNDNKNIYHGSIKYKKKVLWFIPVSITVSEKNVGQPSNILPYDIYGGGRQQTSTDDLVLDGIVSNSFSFIPTVSALDIGKGLIVLNDSDYRKSYVGETPPAAPKNTAFQNFVTDFNKNNPATSNSGHISFNARNGNWLSSELAALSNPALTPIRTNCSFICSDAQIQGDNSLCNIGTYSVPNIAESYNWSITQGSNLVALSGNGTSTVSLLLLSPKSTGQITLSLTIGSTECGYRTINKQITVGNIAFNASIDGPFKICENDIVTYTIPGTCASVPAIEWSVTPNLTILSISGYSVTVKENTGQAGSAELTATFLSNGSTMTRNLQIGDNQYFAANKTVFHYPTDMYNNYYNGTEYVFNMMVLPNNVDSEYTFSDFKVNGVPVNISAERKTSSLYTFWVPTYMANDIECPVLEYTLTCTSRCGVIRSIPGAVAITCLGFLDPGPLEPFEPFEPFQGRTAASNQISYKIYPNPSSNIININLADENYRPVSSSIISAELYNITGDLKSAVAIKNHTAQLNVSNLPLGVYVIRINIDGKIESHQVLIK</sequence>
<dbReference type="EMBL" id="JAJJMM010000001">
    <property type="protein sequence ID" value="MCC9063581.1"/>
    <property type="molecule type" value="Genomic_DNA"/>
</dbReference>
<keyword evidence="6" id="KW-1185">Reference proteome</keyword>
<dbReference type="RefSeq" id="WP_230035877.1">
    <property type="nucleotide sequence ID" value="NZ_JAJJMM010000001.1"/>
</dbReference>
<dbReference type="Pfam" id="PF05057">
    <property type="entry name" value="DUF676"/>
    <property type="match status" value="1"/>
</dbReference>
<evidence type="ECO:0000259" key="4">
    <source>
        <dbReference type="Pfam" id="PF19408"/>
    </source>
</evidence>
<feature type="domain" description="Secretion system C-terminal sorting" evidence="3">
    <location>
        <begin position="1017"/>
        <end position="1092"/>
    </location>
</feature>
<feature type="domain" description="DUF676" evidence="2">
    <location>
        <begin position="284"/>
        <end position="373"/>
    </location>
</feature>
<name>A0ABS8MDL9_9FLAO</name>
<dbReference type="InterPro" id="IPR045829">
    <property type="entry name" value="PKD_6"/>
</dbReference>